<evidence type="ECO:0000313" key="4">
    <source>
        <dbReference type="Proteomes" id="UP001497516"/>
    </source>
</evidence>
<accession>A0AAV2EPR6</accession>
<proteinExistence type="predicted"/>
<dbReference type="InterPro" id="IPR001878">
    <property type="entry name" value="Znf_CCHC"/>
</dbReference>
<dbReference type="Pfam" id="PF00098">
    <property type="entry name" value="zf-CCHC"/>
    <property type="match status" value="1"/>
</dbReference>
<dbReference type="AlphaFoldDB" id="A0AAV2EPR6"/>
<evidence type="ECO:0000259" key="2">
    <source>
        <dbReference type="Pfam" id="PF00098"/>
    </source>
</evidence>
<dbReference type="Proteomes" id="UP001497516">
    <property type="component" value="Chromosome 5"/>
</dbReference>
<feature type="domain" description="CCHC-type" evidence="2">
    <location>
        <begin position="100"/>
        <end position="113"/>
    </location>
</feature>
<evidence type="ECO:0000256" key="1">
    <source>
        <dbReference type="SAM" id="MobiDB-lite"/>
    </source>
</evidence>
<dbReference type="GO" id="GO:0003676">
    <property type="term" value="F:nucleic acid binding"/>
    <property type="evidence" value="ECO:0007669"/>
    <property type="project" value="InterPro"/>
</dbReference>
<name>A0AAV2EPR6_9ROSI</name>
<gene>
    <name evidence="3" type="ORF">LTRI10_LOCUS28871</name>
</gene>
<dbReference type="GO" id="GO:0008270">
    <property type="term" value="F:zinc ion binding"/>
    <property type="evidence" value="ECO:0007669"/>
    <property type="project" value="InterPro"/>
</dbReference>
<protein>
    <recommendedName>
        <fullName evidence="2">CCHC-type domain-containing protein</fullName>
    </recommendedName>
</protein>
<evidence type="ECO:0000313" key="3">
    <source>
        <dbReference type="EMBL" id="CAL1387919.1"/>
    </source>
</evidence>
<keyword evidence="4" id="KW-1185">Reference proteome</keyword>
<sequence>MLAWNSRKEIYQAALRIERVDIAMHDEEIQREGSKRKASSMPEWSGHPNQYRRRPSDIVSFGGTQSQTGSVRSGQTFNNRGLCNQCGQDHSGECRHPPMVCYNCNETGHFARERPWRGGQGMAQSEHSVWGGGTRTHAGPRFGGQPNCSFQSQGGRIARFDRIDRDRD</sequence>
<dbReference type="EMBL" id="OZ034818">
    <property type="protein sequence ID" value="CAL1387919.1"/>
    <property type="molecule type" value="Genomic_DNA"/>
</dbReference>
<organism evidence="3 4">
    <name type="scientific">Linum trigynum</name>
    <dbReference type="NCBI Taxonomy" id="586398"/>
    <lineage>
        <taxon>Eukaryota</taxon>
        <taxon>Viridiplantae</taxon>
        <taxon>Streptophyta</taxon>
        <taxon>Embryophyta</taxon>
        <taxon>Tracheophyta</taxon>
        <taxon>Spermatophyta</taxon>
        <taxon>Magnoliopsida</taxon>
        <taxon>eudicotyledons</taxon>
        <taxon>Gunneridae</taxon>
        <taxon>Pentapetalae</taxon>
        <taxon>rosids</taxon>
        <taxon>fabids</taxon>
        <taxon>Malpighiales</taxon>
        <taxon>Linaceae</taxon>
        <taxon>Linum</taxon>
    </lineage>
</organism>
<reference evidence="3 4" key="1">
    <citation type="submission" date="2024-04" db="EMBL/GenBank/DDBJ databases">
        <authorList>
            <person name="Fracassetti M."/>
        </authorList>
    </citation>
    <scope>NUCLEOTIDE SEQUENCE [LARGE SCALE GENOMIC DNA]</scope>
</reference>
<feature type="compositionally biased region" description="Basic and acidic residues" evidence="1">
    <location>
        <begin position="158"/>
        <end position="168"/>
    </location>
</feature>
<dbReference type="Gene3D" id="4.10.60.10">
    <property type="entry name" value="Zinc finger, CCHC-type"/>
    <property type="match status" value="1"/>
</dbReference>
<feature type="region of interest" description="Disordered" evidence="1">
    <location>
        <begin position="29"/>
        <end position="53"/>
    </location>
</feature>
<feature type="region of interest" description="Disordered" evidence="1">
    <location>
        <begin position="117"/>
        <end position="168"/>
    </location>
</feature>